<keyword evidence="7 10" id="KW-0234">DNA repair</keyword>
<protein>
    <recommendedName>
        <fullName evidence="10">DNA replication and repair protein RecF</fullName>
    </recommendedName>
</protein>
<dbReference type="EMBL" id="JWMF01000001">
    <property type="protein sequence ID" value="KJY52682.1"/>
    <property type="molecule type" value="Genomic_DNA"/>
</dbReference>
<feature type="compositionally biased region" description="Basic and acidic residues" evidence="11">
    <location>
        <begin position="396"/>
        <end position="408"/>
    </location>
</feature>
<feature type="region of interest" description="Disordered" evidence="11">
    <location>
        <begin position="383"/>
        <end position="420"/>
    </location>
</feature>
<accession>A0A0F4L1C1</accession>
<dbReference type="Pfam" id="PF02463">
    <property type="entry name" value="SMC_N"/>
    <property type="match status" value="1"/>
</dbReference>
<evidence type="ECO:0000256" key="4">
    <source>
        <dbReference type="ARBA" id="ARBA00022763"/>
    </source>
</evidence>
<evidence type="ECO:0000256" key="9">
    <source>
        <dbReference type="ARBA" id="ARBA00025401"/>
    </source>
</evidence>
<keyword evidence="1 10" id="KW-0963">Cytoplasm</keyword>
<organism evidence="13 14">
    <name type="scientific">Bifidobacterium mellis</name>
    <dbReference type="NCBI Taxonomy" id="1293823"/>
    <lineage>
        <taxon>Bacteria</taxon>
        <taxon>Bacillati</taxon>
        <taxon>Actinomycetota</taxon>
        <taxon>Actinomycetes</taxon>
        <taxon>Bifidobacteriales</taxon>
        <taxon>Bifidobacteriaceae</taxon>
        <taxon>Bifidobacterium</taxon>
    </lineage>
</organism>
<dbReference type="InterPro" id="IPR001238">
    <property type="entry name" value="DNA-binding_RecF"/>
</dbReference>
<keyword evidence="8 10" id="KW-0742">SOS response</keyword>
<dbReference type="Proteomes" id="UP000033567">
    <property type="component" value="Unassembled WGS sequence"/>
</dbReference>
<reference evidence="13 14" key="1">
    <citation type="submission" date="2014-12" db="EMBL/GenBank/DDBJ databases">
        <title>Comparative genomics of the lactic acid bacteria isolated from the honey bee gut.</title>
        <authorList>
            <person name="Ellegaard K.M."/>
            <person name="Tamarit D."/>
            <person name="Javelind E."/>
            <person name="Olofsson T."/>
            <person name="Andersson S.G."/>
            <person name="Vasquez A."/>
        </authorList>
    </citation>
    <scope>NUCLEOTIDE SEQUENCE [LARGE SCALE GENOMIC DNA]</scope>
    <source>
        <strain evidence="13 14">Bin7</strain>
    </source>
</reference>
<dbReference type="GO" id="GO:0005737">
    <property type="term" value="C:cytoplasm"/>
    <property type="evidence" value="ECO:0007669"/>
    <property type="project" value="UniProtKB-SubCell"/>
</dbReference>
<comment type="caution">
    <text evidence="13">The sequence shown here is derived from an EMBL/GenBank/DDBJ whole genome shotgun (WGS) entry which is preliminary data.</text>
</comment>
<dbReference type="HAMAP" id="MF_00365">
    <property type="entry name" value="RecF"/>
    <property type="match status" value="1"/>
</dbReference>
<name>A0A0F4L1C1_9BIFI</name>
<dbReference type="PANTHER" id="PTHR32182">
    <property type="entry name" value="DNA REPLICATION AND REPAIR PROTEIN RECF"/>
    <property type="match status" value="1"/>
</dbReference>
<evidence type="ECO:0000256" key="2">
    <source>
        <dbReference type="ARBA" id="ARBA00022705"/>
    </source>
</evidence>
<evidence type="ECO:0000259" key="12">
    <source>
        <dbReference type="Pfam" id="PF02463"/>
    </source>
</evidence>
<dbReference type="PANTHER" id="PTHR32182:SF0">
    <property type="entry name" value="DNA REPLICATION AND REPAIR PROTEIN RECF"/>
    <property type="match status" value="1"/>
</dbReference>
<keyword evidence="14" id="KW-1185">Reference proteome</keyword>
<feature type="binding site" evidence="10">
    <location>
        <begin position="30"/>
        <end position="37"/>
    </location>
    <ligand>
        <name>ATP</name>
        <dbReference type="ChEBI" id="CHEBI:30616"/>
    </ligand>
</feature>
<dbReference type="RefSeq" id="WP_045934805.1">
    <property type="nucleotide sequence ID" value="NZ_KQ033884.1"/>
</dbReference>
<dbReference type="GO" id="GO:0000731">
    <property type="term" value="P:DNA synthesis involved in DNA repair"/>
    <property type="evidence" value="ECO:0007669"/>
    <property type="project" value="TreeGrafter"/>
</dbReference>
<dbReference type="InterPro" id="IPR003395">
    <property type="entry name" value="RecF/RecN/SMC_N"/>
</dbReference>
<evidence type="ECO:0000256" key="7">
    <source>
        <dbReference type="ARBA" id="ARBA00023204"/>
    </source>
</evidence>
<dbReference type="InterPro" id="IPR027417">
    <property type="entry name" value="P-loop_NTPase"/>
</dbReference>
<keyword evidence="4 10" id="KW-0227">DNA damage</keyword>
<feature type="domain" description="RecF/RecN/SMC N-terminal" evidence="12">
    <location>
        <begin position="2"/>
        <end position="355"/>
    </location>
</feature>
<comment type="subcellular location">
    <subcellularLocation>
        <location evidence="10">Cytoplasm</location>
    </subcellularLocation>
</comment>
<evidence type="ECO:0000256" key="11">
    <source>
        <dbReference type="SAM" id="MobiDB-lite"/>
    </source>
</evidence>
<evidence type="ECO:0000256" key="10">
    <source>
        <dbReference type="HAMAP-Rule" id="MF_00365"/>
    </source>
</evidence>
<evidence type="ECO:0000256" key="5">
    <source>
        <dbReference type="ARBA" id="ARBA00022840"/>
    </source>
</evidence>
<keyword evidence="2 10" id="KW-0235">DNA replication</keyword>
<proteinExistence type="inferred from homology"/>
<evidence type="ECO:0000256" key="6">
    <source>
        <dbReference type="ARBA" id="ARBA00023125"/>
    </source>
</evidence>
<comment type="function">
    <text evidence="9 10">The RecF protein is involved in DNA metabolism; it is required for DNA replication and normal SOS inducibility. RecF binds preferentially to single-stranded, linear DNA. It also seems to bind ATP.</text>
</comment>
<gene>
    <name evidence="10 13" type="primary">recF</name>
    <name evidence="13" type="ORF">JF70_00030</name>
</gene>
<dbReference type="PATRIC" id="fig|1684.5.peg.4"/>
<dbReference type="GO" id="GO:0006302">
    <property type="term" value="P:double-strand break repair"/>
    <property type="evidence" value="ECO:0007669"/>
    <property type="project" value="TreeGrafter"/>
</dbReference>
<dbReference type="SUPFAM" id="SSF52540">
    <property type="entry name" value="P-loop containing nucleoside triphosphate hydrolases"/>
    <property type="match status" value="1"/>
</dbReference>
<keyword evidence="5 10" id="KW-0067">ATP-binding</keyword>
<evidence type="ECO:0000313" key="13">
    <source>
        <dbReference type="EMBL" id="KJY52682.1"/>
    </source>
</evidence>
<comment type="similarity">
    <text evidence="10">Belongs to the RecF family.</text>
</comment>
<evidence type="ECO:0000256" key="8">
    <source>
        <dbReference type="ARBA" id="ARBA00023236"/>
    </source>
</evidence>
<sequence>MHISRLVLDHFRSWEHCVLDLEPGVTILEGRNGLGKTNLVEAIEVLSTGGSHRTSSSLPLVERGQSKATIRARLEQDGAATDYELTIAAKGANRGRINGGPSLYQRDLVGRVPCVTFSPEDQLMVSGEPAARRTVLDQAGSQLDADYFQVRQDFRHVARQRAALLKQLSQAGHDPSGDGRDAALSGLEVWTGQFIRTGLDLSRRRAALVEALGQPFSDLYGRLAGPGQDARLTYRPSLEEIGPDRQTGPEVAEAVSRHFQRIYPGEVARGTNLIGPQRDDLTFTLNGMPAREFASNGEMWTLALALRLALLQVVKDRRSLEPVVILDDVFAQLDRGRRDQILDFSRQQDQVLITVAADSDIPSLKGARLVDVSGLRPVQSSDLAAQDPAIASAMQDLRRTRGTAHDDSDMPDGPEGNDRS</sequence>
<dbReference type="GO" id="GO:0003697">
    <property type="term" value="F:single-stranded DNA binding"/>
    <property type="evidence" value="ECO:0007669"/>
    <property type="project" value="UniProtKB-UniRule"/>
</dbReference>
<dbReference type="Gene3D" id="3.40.50.300">
    <property type="entry name" value="P-loop containing nucleotide triphosphate hydrolases"/>
    <property type="match status" value="1"/>
</dbReference>
<dbReference type="Gene3D" id="1.20.1050.90">
    <property type="entry name" value="RecF/RecN/SMC, N-terminal domain"/>
    <property type="match status" value="1"/>
</dbReference>
<dbReference type="NCBIfam" id="TIGR00611">
    <property type="entry name" value="recf"/>
    <property type="match status" value="1"/>
</dbReference>
<dbReference type="GO" id="GO:0006260">
    <property type="term" value="P:DNA replication"/>
    <property type="evidence" value="ECO:0007669"/>
    <property type="project" value="UniProtKB-UniRule"/>
</dbReference>
<dbReference type="AlphaFoldDB" id="A0A0F4L1C1"/>
<dbReference type="InterPro" id="IPR042174">
    <property type="entry name" value="RecF_2"/>
</dbReference>
<evidence type="ECO:0000256" key="3">
    <source>
        <dbReference type="ARBA" id="ARBA00022741"/>
    </source>
</evidence>
<keyword evidence="6 10" id="KW-0238">DNA-binding</keyword>
<dbReference type="GO" id="GO:0009432">
    <property type="term" value="P:SOS response"/>
    <property type="evidence" value="ECO:0007669"/>
    <property type="project" value="UniProtKB-UniRule"/>
</dbReference>
<evidence type="ECO:0000256" key="1">
    <source>
        <dbReference type="ARBA" id="ARBA00022490"/>
    </source>
</evidence>
<keyword evidence="3 10" id="KW-0547">Nucleotide-binding</keyword>
<dbReference type="GO" id="GO:0005524">
    <property type="term" value="F:ATP binding"/>
    <property type="evidence" value="ECO:0007669"/>
    <property type="project" value="UniProtKB-UniRule"/>
</dbReference>
<evidence type="ECO:0000313" key="14">
    <source>
        <dbReference type="Proteomes" id="UP000033567"/>
    </source>
</evidence>